<dbReference type="Pfam" id="PF13369">
    <property type="entry name" value="Transglut_core2"/>
    <property type="match status" value="1"/>
</dbReference>
<dbReference type="PANTHER" id="PTHR31350">
    <property type="entry name" value="SI:DKEY-261L7.2"/>
    <property type="match status" value="1"/>
</dbReference>
<gene>
    <name evidence="3" type="ORF">J8C05_02930</name>
</gene>
<feature type="domain" description="Protein SirB1 N-terminal" evidence="2">
    <location>
        <begin position="52"/>
        <end position="201"/>
    </location>
</feature>
<sequence length="285" mass="32907">MMSLVTERRFRQRLEELSIVWHANNYQPALAWAAASVMWVAAPERDIAAIPGQLDALADALWEWAEETGQPEPLTIEAVAEGFVALGFRGNTENYDDRRNSFLEDVLTRRVGIPITLSVVFIELAARFGLRCEGINFPGHFLVRYSGPDGVGYLDPFHQCRWLDNDGLQQLLHQVHGPEVELCAEHLKVAQPADMFLRMLNNIYRISLEAKDWTTALRARRMQFIVCPEDPYIRRDIGLLYLQLERWSEAVIWLEEQKQNTSSETQHRILEAHINEAKRELARWN</sequence>
<accession>A0ABX8B4H6</accession>
<dbReference type="InterPro" id="IPR032698">
    <property type="entry name" value="SirB1_N"/>
</dbReference>
<name>A0ABX8B4H6_9BACT</name>
<evidence type="ECO:0000313" key="3">
    <source>
        <dbReference type="EMBL" id="QUV94416.1"/>
    </source>
</evidence>
<protein>
    <submittedName>
        <fullName evidence="3">Transglutaminase family protein</fullName>
    </submittedName>
</protein>
<evidence type="ECO:0000256" key="1">
    <source>
        <dbReference type="ARBA" id="ARBA00007100"/>
    </source>
</evidence>
<proteinExistence type="inferred from homology"/>
<comment type="similarity">
    <text evidence="1">Belongs to the UPF0162 family.</text>
</comment>
<evidence type="ECO:0000313" key="4">
    <source>
        <dbReference type="Proteomes" id="UP000677668"/>
    </source>
</evidence>
<dbReference type="EMBL" id="CP072642">
    <property type="protein sequence ID" value="QUV94416.1"/>
    <property type="molecule type" value="Genomic_DNA"/>
</dbReference>
<reference evidence="3 4" key="1">
    <citation type="submission" date="2021-03" db="EMBL/GenBank/DDBJ databases">
        <title>Genomic and phenotypic characterization of Chloracidobacterium isolates provides evidence for multiple species.</title>
        <authorList>
            <person name="Saini M.K."/>
            <person name="Costas A.M.G."/>
            <person name="Tank M."/>
            <person name="Bryant D.A."/>
        </authorList>
    </citation>
    <scope>NUCLEOTIDE SEQUENCE [LARGE SCALE GENOMIC DNA]</scope>
    <source>
        <strain evidence="3 4">N</strain>
    </source>
</reference>
<dbReference type="PANTHER" id="PTHR31350:SF21">
    <property type="entry name" value="F-BOX ONLY PROTEIN 21"/>
    <property type="match status" value="1"/>
</dbReference>
<organism evidence="3 4">
    <name type="scientific">Chloracidobacterium sp. N</name>
    <dbReference type="NCBI Taxonomy" id="2821540"/>
    <lineage>
        <taxon>Bacteria</taxon>
        <taxon>Pseudomonadati</taxon>
        <taxon>Acidobacteriota</taxon>
        <taxon>Terriglobia</taxon>
        <taxon>Terriglobales</taxon>
        <taxon>Acidobacteriaceae</taxon>
        <taxon>Chloracidobacterium</taxon>
        <taxon>Chloracidobacterium aggregatum</taxon>
    </lineage>
</organism>
<dbReference type="RefSeq" id="WP_211422711.1">
    <property type="nucleotide sequence ID" value="NZ_CP072642.1"/>
</dbReference>
<dbReference type="Proteomes" id="UP000677668">
    <property type="component" value="Chromosome 1"/>
</dbReference>
<evidence type="ECO:0000259" key="2">
    <source>
        <dbReference type="Pfam" id="PF13369"/>
    </source>
</evidence>
<keyword evidence="4" id="KW-1185">Reference proteome</keyword>